<dbReference type="Gene3D" id="3.40.50.720">
    <property type="entry name" value="NAD(P)-binding Rossmann-like Domain"/>
    <property type="match status" value="1"/>
</dbReference>
<comment type="similarity">
    <text evidence="1">Belongs to the short-chain dehydrogenases/reductases (SDR) family.</text>
</comment>
<accession>A0ABN2U102</accession>
<dbReference type="InterPro" id="IPR036291">
    <property type="entry name" value="NAD(P)-bd_dom_sf"/>
</dbReference>
<keyword evidence="2" id="KW-0560">Oxidoreductase</keyword>
<dbReference type="SUPFAM" id="SSF51735">
    <property type="entry name" value="NAD(P)-binding Rossmann-fold domains"/>
    <property type="match status" value="1"/>
</dbReference>
<evidence type="ECO:0000256" key="2">
    <source>
        <dbReference type="ARBA" id="ARBA00023002"/>
    </source>
</evidence>
<dbReference type="PRINTS" id="PR00081">
    <property type="entry name" value="GDHRDH"/>
</dbReference>
<dbReference type="Proteomes" id="UP001501196">
    <property type="component" value="Unassembled WGS sequence"/>
</dbReference>
<comment type="caution">
    <text evidence="3">The sequence shown here is derived from an EMBL/GenBank/DDBJ whole genome shotgun (WGS) entry which is preliminary data.</text>
</comment>
<dbReference type="InterPro" id="IPR002347">
    <property type="entry name" value="SDR_fam"/>
</dbReference>
<name>A0ABN2U102_9MICO</name>
<evidence type="ECO:0000256" key="1">
    <source>
        <dbReference type="ARBA" id="ARBA00006484"/>
    </source>
</evidence>
<dbReference type="PANTHER" id="PTHR42760:SF133">
    <property type="entry name" value="3-OXOACYL-[ACYL-CARRIER-PROTEIN] REDUCTASE"/>
    <property type="match status" value="1"/>
</dbReference>
<organism evidence="3 4">
    <name type="scientific">Agromyces tropicus</name>
    <dbReference type="NCBI Taxonomy" id="555371"/>
    <lineage>
        <taxon>Bacteria</taxon>
        <taxon>Bacillati</taxon>
        <taxon>Actinomycetota</taxon>
        <taxon>Actinomycetes</taxon>
        <taxon>Micrococcales</taxon>
        <taxon>Microbacteriaceae</taxon>
        <taxon>Agromyces</taxon>
    </lineage>
</organism>
<keyword evidence="4" id="KW-1185">Reference proteome</keyword>
<evidence type="ECO:0000313" key="4">
    <source>
        <dbReference type="Proteomes" id="UP001501196"/>
    </source>
</evidence>
<dbReference type="CDD" id="cd05233">
    <property type="entry name" value="SDR_c"/>
    <property type="match status" value="1"/>
</dbReference>
<dbReference type="EMBL" id="BAAAPW010000001">
    <property type="protein sequence ID" value="GAA2026488.1"/>
    <property type="molecule type" value="Genomic_DNA"/>
</dbReference>
<dbReference type="PANTHER" id="PTHR42760">
    <property type="entry name" value="SHORT-CHAIN DEHYDROGENASES/REDUCTASES FAMILY MEMBER"/>
    <property type="match status" value="1"/>
</dbReference>
<gene>
    <name evidence="3" type="ORF">GCM10009819_07080</name>
</gene>
<dbReference type="Pfam" id="PF13561">
    <property type="entry name" value="adh_short_C2"/>
    <property type="match status" value="1"/>
</dbReference>
<dbReference type="PRINTS" id="PR00080">
    <property type="entry name" value="SDRFAMILY"/>
</dbReference>
<protein>
    <submittedName>
        <fullName evidence="3">SDR family NAD(P)-dependent oxidoreductase</fullName>
    </submittedName>
</protein>
<sequence length="268" mass="26833">MDARAFAGKGSPMGTHEDRTYVVTGAASGIGAATAAALAAAGAQVIAADLGWHGGAVPAAGGVERFALDVSASDEWSRLAEQLTTEHTALDGLVNAAGITRRARLDDATADDFEQAFAVNATGPALGIQSLAPLMRSGASIVNVGSAAGVMAHYGVAYGASKWAIRGITKTAAIELGPRGIRVNMVIPGFIATPMTASAPETFRTANLEATPLGRTGAPEEVAAVIAHLLSPDAAFVTGTEIAVDGGLTGHGGGLPIARSMGAAHRQD</sequence>
<evidence type="ECO:0000313" key="3">
    <source>
        <dbReference type="EMBL" id="GAA2026488.1"/>
    </source>
</evidence>
<proteinExistence type="inferred from homology"/>
<reference evidence="3 4" key="1">
    <citation type="journal article" date="2019" name="Int. J. Syst. Evol. Microbiol.">
        <title>The Global Catalogue of Microorganisms (GCM) 10K type strain sequencing project: providing services to taxonomists for standard genome sequencing and annotation.</title>
        <authorList>
            <consortium name="The Broad Institute Genomics Platform"/>
            <consortium name="The Broad Institute Genome Sequencing Center for Infectious Disease"/>
            <person name="Wu L."/>
            <person name="Ma J."/>
        </authorList>
    </citation>
    <scope>NUCLEOTIDE SEQUENCE [LARGE SCALE GENOMIC DNA]</scope>
    <source>
        <strain evidence="3 4">JCM 15672</strain>
    </source>
</reference>